<reference evidence="2 3" key="1">
    <citation type="submission" date="2019-05" db="EMBL/GenBank/DDBJ databases">
        <title>Emergence of the Ug99 lineage of the wheat stem rust pathogen through somatic hybridization.</title>
        <authorList>
            <person name="Li F."/>
            <person name="Upadhyaya N.M."/>
            <person name="Sperschneider J."/>
            <person name="Matny O."/>
            <person name="Nguyen-Phuc H."/>
            <person name="Mago R."/>
            <person name="Raley C."/>
            <person name="Miller M.E."/>
            <person name="Silverstein K.A.T."/>
            <person name="Henningsen E."/>
            <person name="Hirsch C.D."/>
            <person name="Visser B."/>
            <person name="Pretorius Z.A."/>
            <person name="Steffenson B.J."/>
            <person name="Schwessinger B."/>
            <person name="Dodds P.N."/>
            <person name="Figueroa M."/>
        </authorList>
    </citation>
    <scope>NUCLEOTIDE SEQUENCE [LARGE SCALE GENOMIC DNA]</scope>
    <source>
        <strain evidence="2 3">Ug99</strain>
    </source>
</reference>
<dbReference type="AlphaFoldDB" id="A0A5B0QQR8"/>
<dbReference type="EMBL" id="VDEP01000272">
    <property type="protein sequence ID" value="KAA1115601.1"/>
    <property type="molecule type" value="Genomic_DNA"/>
</dbReference>
<dbReference type="Proteomes" id="UP000325313">
    <property type="component" value="Unassembled WGS sequence"/>
</dbReference>
<organism evidence="2 3">
    <name type="scientific">Puccinia graminis f. sp. tritici</name>
    <dbReference type="NCBI Taxonomy" id="56615"/>
    <lineage>
        <taxon>Eukaryota</taxon>
        <taxon>Fungi</taxon>
        <taxon>Dikarya</taxon>
        <taxon>Basidiomycota</taxon>
        <taxon>Pucciniomycotina</taxon>
        <taxon>Pucciniomycetes</taxon>
        <taxon>Pucciniales</taxon>
        <taxon>Pucciniaceae</taxon>
        <taxon>Puccinia</taxon>
    </lineage>
</organism>
<feature type="region of interest" description="Disordered" evidence="1">
    <location>
        <begin position="25"/>
        <end position="54"/>
    </location>
</feature>
<protein>
    <submittedName>
        <fullName evidence="2">Uncharacterized protein</fullName>
    </submittedName>
</protein>
<accession>A0A5B0QQR8</accession>
<evidence type="ECO:0000313" key="3">
    <source>
        <dbReference type="Proteomes" id="UP000325313"/>
    </source>
</evidence>
<gene>
    <name evidence="2" type="ORF">PGTUg99_008447</name>
</gene>
<evidence type="ECO:0000313" key="2">
    <source>
        <dbReference type="EMBL" id="KAA1115601.1"/>
    </source>
</evidence>
<feature type="compositionally biased region" description="Polar residues" evidence="1">
    <location>
        <begin position="31"/>
        <end position="47"/>
    </location>
</feature>
<comment type="caution">
    <text evidence="2">The sequence shown here is derived from an EMBL/GenBank/DDBJ whole genome shotgun (WGS) entry which is preliminary data.</text>
</comment>
<proteinExistence type="predicted"/>
<sequence>MTGGQFGRTAPKPLAVSNYKTDIGRQRYDTDNGSCSSSHCLSQPRSNYSREDPAETAVDAMDLDPQALSSMEKKRNEAKLLSSVFSLQEQELQQPLLLEKAHEGFLNFLKQDTVT</sequence>
<evidence type="ECO:0000256" key="1">
    <source>
        <dbReference type="SAM" id="MobiDB-lite"/>
    </source>
</evidence>
<name>A0A5B0QQR8_PUCGR</name>